<evidence type="ECO:0000313" key="1">
    <source>
        <dbReference type="EMBL" id="JAE07939.1"/>
    </source>
</evidence>
<evidence type="ECO:0008006" key="2">
    <source>
        <dbReference type="Google" id="ProtNLM"/>
    </source>
</evidence>
<dbReference type="AlphaFoldDB" id="A0A0A9F9Q0"/>
<name>A0A0A9F9Q0_ARUDO</name>
<dbReference type="GO" id="GO:0008270">
    <property type="term" value="F:zinc ion binding"/>
    <property type="evidence" value="ECO:0007669"/>
    <property type="project" value="InterPro"/>
</dbReference>
<reference evidence="1" key="1">
    <citation type="submission" date="2014-09" db="EMBL/GenBank/DDBJ databases">
        <authorList>
            <person name="Magalhaes I.L.F."/>
            <person name="Oliveira U."/>
            <person name="Santos F.R."/>
            <person name="Vidigal T.H.D.A."/>
            <person name="Brescovit A.D."/>
            <person name="Santos A.J."/>
        </authorList>
    </citation>
    <scope>NUCLEOTIDE SEQUENCE</scope>
    <source>
        <tissue evidence="1">Shoot tissue taken approximately 20 cm above the soil surface</tissue>
    </source>
</reference>
<dbReference type="Gene3D" id="4.10.60.10">
    <property type="entry name" value="Zinc finger, CCHC-type"/>
    <property type="match status" value="1"/>
</dbReference>
<sequence>MSKSKEENKIMAHVKCSNMGHFASSVPNKIVDDKAKPSRKRSRINKRKCYGCNGKGHEIASCPHKKDKLYKSSHKRLTDNEANKKQDEKVSYKSKHRLCYNCREKRYIGKNCPKGNIFKPIPFNDHYLLRKAKSGTYVAKVISLPNANAKAIWVPKSYVTNHQGPNMVWVPKCA</sequence>
<dbReference type="InterPro" id="IPR036875">
    <property type="entry name" value="Znf_CCHC_sf"/>
</dbReference>
<proteinExistence type="predicted"/>
<organism evidence="1">
    <name type="scientific">Arundo donax</name>
    <name type="common">Giant reed</name>
    <name type="synonym">Donax arundinaceus</name>
    <dbReference type="NCBI Taxonomy" id="35708"/>
    <lineage>
        <taxon>Eukaryota</taxon>
        <taxon>Viridiplantae</taxon>
        <taxon>Streptophyta</taxon>
        <taxon>Embryophyta</taxon>
        <taxon>Tracheophyta</taxon>
        <taxon>Spermatophyta</taxon>
        <taxon>Magnoliopsida</taxon>
        <taxon>Liliopsida</taxon>
        <taxon>Poales</taxon>
        <taxon>Poaceae</taxon>
        <taxon>PACMAD clade</taxon>
        <taxon>Arundinoideae</taxon>
        <taxon>Arundineae</taxon>
        <taxon>Arundo</taxon>
    </lineage>
</organism>
<dbReference type="SUPFAM" id="SSF57756">
    <property type="entry name" value="Retrovirus zinc finger-like domains"/>
    <property type="match status" value="1"/>
</dbReference>
<dbReference type="GO" id="GO:0003676">
    <property type="term" value="F:nucleic acid binding"/>
    <property type="evidence" value="ECO:0007669"/>
    <property type="project" value="InterPro"/>
</dbReference>
<reference evidence="1" key="2">
    <citation type="journal article" date="2015" name="Data Brief">
        <title>Shoot transcriptome of the giant reed, Arundo donax.</title>
        <authorList>
            <person name="Barrero R.A."/>
            <person name="Guerrero F.D."/>
            <person name="Moolhuijzen P."/>
            <person name="Goolsby J.A."/>
            <person name="Tidwell J."/>
            <person name="Bellgard S.E."/>
            <person name="Bellgard M.I."/>
        </authorList>
    </citation>
    <scope>NUCLEOTIDE SEQUENCE</scope>
    <source>
        <tissue evidence="1">Shoot tissue taken approximately 20 cm above the soil surface</tissue>
    </source>
</reference>
<dbReference type="EMBL" id="GBRH01189957">
    <property type="protein sequence ID" value="JAE07939.1"/>
    <property type="molecule type" value="Transcribed_RNA"/>
</dbReference>
<accession>A0A0A9F9Q0</accession>
<protein>
    <recommendedName>
        <fullName evidence="2">CCHC-type domain-containing protein</fullName>
    </recommendedName>
</protein>